<dbReference type="Pfam" id="PF00005">
    <property type="entry name" value="ABC_tran"/>
    <property type="match status" value="2"/>
</dbReference>
<dbReference type="InterPro" id="IPR050319">
    <property type="entry name" value="ABC_transp_ATP-bind"/>
</dbReference>
<reference evidence="6 7" key="1">
    <citation type="submission" date="2018-06" db="EMBL/GenBank/DDBJ databases">
        <title>Comparative genomics of Brasilonema spp. strains.</title>
        <authorList>
            <person name="Alvarenga D.O."/>
            <person name="Fiore M.F."/>
            <person name="Varani A.M."/>
        </authorList>
    </citation>
    <scope>NUCLEOTIDE SEQUENCE [LARGE SCALE GENOMIC DNA]</scope>
    <source>
        <strain evidence="6 7">CENA114</strain>
    </source>
</reference>
<feature type="domain" description="ABC transporter" evidence="5">
    <location>
        <begin position="11"/>
        <end position="256"/>
    </location>
</feature>
<dbReference type="InterPro" id="IPR017871">
    <property type="entry name" value="ABC_transporter-like_CS"/>
</dbReference>
<dbReference type="KEGG" id="bsen:DP114_25190"/>
<dbReference type="Pfam" id="PF08352">
    <property type="entry name" value="oligo_HPY"/>
    <property type="match status" value="2"/>
</dbReference>
<evidence type="ECO:0000259" key="5">
    <source>
        <dbReference type="PROSITE" id="PS50893"/>
    </source>
</evidence>
<dbReference type="AlphaFoldDB" id="A0A856MJ95"/>
<evidence type="ECO:0000256" key="3">
    <source>
        <dbReference type="ARBA" id="ARBA00022741"/>
    </source>
</evidence>
<evidence type="ECO:0000256" key="2">
    <source>
        <dbReference type="ARBA" id="ARBA00022448"/>
    </source>
</evidence>
<evidence type="ECO:0000256" key="4">
    <source>
        <dbReference type="ARBA" id="ARBA00022840"/>
    </source>
</evidence>
<dbReference type="Gene3D" id="3.40.50.300">
    <property type="entry name" value="P-loop containing nucleotide triphosphate hydrolases"/>
    <property type="match status" value="2"/>
</dbReference>
<dbReference type="InterPro" id="IPR013563">
    <property type="entry name" value="Oligopep_ABC_C"/>
</dbReference>
<dbReference type="PANTHER" id="PTHR43776">
    <property type="entry name" value="TRANSPORT ATP-BINDING PROTEIN"/>
    <property type="match status" value="1"/>
</dbReference>
<dbReference type="GO" id="GO:0015833">
    <property type="term" value="P:peptide transport"/>
    <property type="evidence" value="ECO:0007669"/>
    <property type="project" value="InterPro"/>
</dbReference>
<proteinExistence type="inferred from homology"/>
<keyword evidence="7" id="KW-1185">Reference proteome</keyword>
<dbReference type="CDD" id="cd03257">
    <property type="entry name" value="ABC_NikE_OppD_transporters"/>
    <property type="match status" value="2"/>
</dbReference>
<feature type="domain" description="ABC transporter" evidence="5">
    <location>
        <begin position="294"/>
        <end position="550"/>
    </location>
</feature>
<keyword evidence="2" id="KW-0813">Transport</keyword>
<gene>
    <name evidence="6" type="ORF">DP114_25190</name>
</gene>
<comment type="similarity">
    <text evidence="1">Belongs to the ABC transporter superfamily.</text>
</comment>
<dbReference type="NCBIfam" id="NF008453">
    <property type="entry name" value="PRK11308.1"/>
    <property type="match status" value="2"/>
</dbReference>
<evidence type="ECO:0000313" key="6">
    <source>
        <dbReference type="EMBL" id="QDL10758.1"/>
    </source>
</evidence>
<dbReference type="Proteomes" id="UP000503129">
    <property type="component" value="Chromosome"/>
</dbReference>
<dbReference type="RefSeq" id="WP_171977392.1">
    <property type="nucleotide sequence ID" value="NZ_CAWOXK010000001.1"/>
</dbReference>
<dbReference type="InterPro" id="IPR003439">
    <property type="entry name" value="ABC_transporter-like_ATP-bd"/>
</dbReference>
<sequence length="559" mass="62112">MSEALFCIENLRVAYPHRSDEKTQWAVDDVSFILQPGERMGLVGESGCGKSTLGRAAMRLLPASSQIEGRVTFQGRSVFEMTPEQLRQFRGEAVALIFQDPMTRLDPLMTIGNHCLETLKAHSPQLSSKQAKEKAIATLEKVKIPASRWSQYPHEFSGGMRQRVAIALALLLSPKLIVADEPTTSLDVTVSAQILQELTRLCGEENMALLLISHDLALVAEYCDRIGVMYNGKMVETGSSQTVFQNPQHEYTQSLLKAALHIQTVDENEVWEEGAGSREQGTRFSSSQAQSPILRLLELQQHYTLEPNFVERLLKRQNQTIKAVDGINLELYPGEILGLVGESGCGKSTLSRTILQLIRPTAGKVEFLGQDLTNLSRQQVRASRRQMQMVFQDPHACLNPAMTVGQSIADPLLIHKLADAANAKQQVLSMLEKVGLKPPGVYYERYPSDLSGGQQQRVAIARALITRPKLLICDEPVSMLDASVQSQVLDLMLELKEEFELTYLFITHDLWLARFLCDRIAVMNSGKIVEIGPTKQIFANPQHPYTKTLLAAAPLLGRA</sequence>
<dbReference type="GO" id="GO:0055085">
    <property type="term" value="P:transmembrane transport"/>
    <property type="evidence" value="ECO:0007669"/>
    <property type="project" value="UniProtKB-ARBA"/>
</dbReference>
<evidence type="ECO:0000256" key="1">
    <source>
        <dbReference type="ARBA" id="ARBA00005417"/>
    </source>
</evidence>
<accession>A0A856MJ95</accession>
<keyword evidence="4 6" id="KW-0067">ATP-binding</keyword>
<dbReference type="SUPFAM" id="SSF52540">
    <property type="entry name" value="P-loop containing nucleoside triphosphate hydrolases"/>
    <property type="match status" value="2"/>
</dbReference>
<dbReference type="InterPro" id="IPR003593">
    <property type="entry name" value="AAA+_ATPase"/>
</dbReference>
<dbReference type="SMART" id="SM00382">
    <property type="entry name" value="AAA"/>
    <property type="match status" value="2"/>
</dbReference>
<dbReference type="PANTHER" id="PTHR43776:SF7">
    <property type="entry name" value="D,D-DIPEPTIDE TRANSPORT ATP-BINDING PROTEIN DDPF-RELATED"/>
    <property type="match status" value="1"/>
</dbReference>
<name>A0A856MJ95_9CYAN</name>
<dbReference type="GO" id="GO:0005524">
    <property type="term" value="F:ATP binding"/>
    <property type="evidence" value="ECO:0007669"/>
    <property type="project" value="UniProtKB-KW"/>
</dbReference>
<evidence type="ECO:0000313" key="7">
    <source>
        <dbReference type="Proteomes" id="UP000503129"/>
    </source>
</evidence>
<dbReference type="InterPro" id="IPR027417">
    <property type="entry name" value="P-loop_NTPase"/>
</dbReference>
<keyword evidence="3" id="KW-0547">Nucleotide-binding</keyword>
<dbReference type="PROSITE" id="PS00211">
    <property type="entry name" value="ABC_TRANSPORTER_1"/>
    <property type="match status" value="2"/>
</dbReference>
<dbReference type="EMBL" id="CP030118">
    <property type="protein sequence ID" value="QDL10758.1"/>
    <property type="molecule type" value="Genomic_DNA"/>
</dbReference>
<dbReference type="NCBIfam" id="NF007739">
    <property type="entry name" value="PRK10419.1"/>
    <property type="match status" value="2"/>
</dbReference>
<dbReference type="FunFam" id="3.40.50.300:FF:000016">
    <property type="entry name" value="Oligopeptide ABC transporter ATP-binding component"/>
    <property type="match status" value="2"/>
</dbReference>
<dbReference type="GO" id="GO:0016887">
    <property type="term" value="F:ATP hydrolysis activity"/>
    <property type="evidence" value="ECO:0007669"/>
    <property type="project" value="InterPro"/>
</dbReference>
<organism evidence="6 7">
    <name type="scientific">Brasilonema sennae CENA114</name>
    <dbReference type="NCBI Taxonomy" id="415709"/>
    <lineage>
        <taxon>Bacteria</taxon>
        <taxon>Bacillati</taxon>
        <taxon>Cyanobacteriota</taxon>
        <taxon>Cyanophyceae</taxon>
        <taxon>Nostocales</taxon>
        <taxon>Scytonemataceae</taxon>
        <taxon>Brasilonema</taxon>
        <taxon>Bromeliae group (in: Brasilonema)</taxon>
    </lineage>
</organism>
<protein>
    <submittedName>
        <fullName evidence="6">ABC transporter ATP-binding protein</fullName>
    </submittedName>
</protein>
<dbReference type="PROSITE" id="PS50893">
    <property type="entry name" value="ABC_TRANSPORTER_2"/>
    <property type="match status" value="2"/>
</dbReference>